<name>X1ELR6_9ZZZZ</name>
<sequence>MTNKNRQSGHITPKNRNKIIGYSIIITIIYFACFVLLKTHPFEDWWLWPFFDDMIGVFMAAGAIAIITGIILVVQSVIESERDKKQKVFDKKLALYSGIIEQMEGLYRLKEGEEVPLIDDQERTDLFFTQLKVALLAKPKTFRSYSQLINDIADDEGVIKEEATKLLLDFIVDARSDLDVQEEMSPEDQKSFNESLEIAEKAAGNIQKTG</sequence>
<feature type="transmembrane region" description="Helical" evidence="1">
    <location>
        <begin position="57"/>
        <end position="78"/>
    </location>
</feature>
<dbReference type="AlphaFoldDB" id="X1ELR6"/>
<evidence type="ECO:0000313" key="2">
    <source>
        <dbReference type="EMBL" id="GAH18054.1"/>
    </source>
</evidence>
<keyword evidence="1" id="KW-0812">Transmembrane</keyword>
<keyword evidence="1" id="KW-0472">Membrane</keyword>
<keyword evidence="1" id="KW-1133">Transmembrane helix</keyword>
<organism evidence="2">
    <name type="scientific">marine sediment metagenome</name>
    <dbReference type="NCBI Taxonomy" id="412755"/>
    <lineage>
        <taxon>unclassified sequences</taxon>
        <taxon>metagenomes</taxon>
        <taxon>ecological metagenomes</taxon>
    </lineage>
</organism>
<proteinExistence type="predicted"/>
<dbReference type="EMBL" id="BART01033251">
    <property type="protein sequence ID" value="GAH18054.1"/>
    <property type="molecule type" value="Genomic_DNA"/>
</dbReference>
<gene>
    <name evidence="2" type="ORF">S01H4_57211</name>
</gene>
<feature type="transmembrane region" description="Helical" evidence="1">
    <location>
        <begin position="20"/>
        <end position="37"/>
    </location>
</feature>
<reference evidence="2" key="1">
    <citation type="journal article" date="2014" name="Front. Microbiol.">
        <title>High frequency of phylogenetically diverse reductive dehalogenase-homologous genes in deep subseafloor sedimentary metagenomes.</title>
        <authorList>
            <person name="Kawai M."/>
            <person name="Futagami T."/>
            <person name="Toyoda A."/>
            <person name="Takaki Y."/>
            <person name="Nishi S."/>
            <person name="Hori S."/>
            <person name="Arai W."/>
            <person name="Tsubouchi T."/>
            <person name="Morono Y."/>
            <person name="Uchiyama I."/>
            <person name="Ito T."/>
            <person name="Fujiyama A."/>
            <person name="Inagaki F."/>
            <person name="Takami H."/>
        </authorList>
    </citation>
    <scope>NUCLEOTIDE SEQUENCE</scope>
    <source>
        <strain evidence="2">Expedition CK06-06</strain>
    </source>
</reference>
<comment type="caution">
    <text evidence="2">The sequence shown here is derived from an EMBL/GenBank/DDBJ whole genome shotgun (WGS) entry which is preliminary data.</text>
</comment>
<accession>X1ELR6</accession>
<evidence type="ECO:0000256" key="1">
    <source>
        <dbReference type="SAM" id="Phobius"/>
    </source>
</evidence>
<feature type="non-terminal residue" evidence="2">
    <location>
        <position position="210"/>
    </location>
</feature>
<protein>
    <submittedName>
        <fullName evidence="2">Uncharacterized protein</fullName>
    </submittedName>
</protein>